<evidence type="ECO:0000256" key="3">
    <source>
        <dbReference type="ARBA" id="ARBA00022723"/>
    </source>
</evidence>
<dbReference type="AlphaFoldDB" id="A0A382ARG6"/>
<keyword evidence="2" id="KW-0436">Ligase</keyword>
<keyword evidence="6" id="KW-0067">ATP-binding</keyword>
<keyword evidence="5" id="KW-0862">Zinc</keyword>
<organism evidence="10">
    <name type="scientific">marine metagenome</name>
    <dbReference type="NCBI Taxonomy" id="408172"/>
    <lineage>
        <taxon>unclassified sequences</taxon>
        <taxon>metagenomes</taxon>
        <taxon>ecological metagenomes</taxon>
    </lineage>
</organism>
<sequence>MLELNNKKNIAILFSGGVESTLLYYLTLNQSLPETNIKLFIVDRYNNPIKRAFDLYNKLKVLWNDTRTSLSILSIPDFILPHKKLNQEYDCVILGLNKYPDDESIRPKFKENTFTDTNIKKLNKFANFILPFIDIQKDQTIQIYYNHGIEEILPMTHSCGSSELKPCGMCFNCKERIWAYNKLNKSLELGL</sequence>
<keyword evidence="3" id="KW-0479">Metal-binding</keyword>
<evidence type="ECO:0000313" key="10">
    <source>
        <dbReference type="EMBL" id="SVB03881.1"/>
    </source>
</evidence>
<dbReference type="EC" id="6.3.4.20" evidence="8"/>
<proteinExistence type="inferred from homology"/>
<evidence type="ECO:0000256" key="2">
    <source>
        <dbReference type="ARBA" id="ARBA00022598"/>
    </source>
</evidence>
<dbReference type="GO" id="GO:0046872">
    <property type="term" value="F:metal ion binding"/>
    <property type="evidence" value="ECO:0007669"/>
    <property type="project" value="UniProtKB-KW"/>
</dbReference>
<dbReference type="PANTHER" id="PTHR42914:SF1">
    <property type="entry name" value="7-CYANO-7-DEAZAGUANINE SYNTHASE"/>
    <property type="match status" value="1"/>
</dbReference>
<dbReference type="EMBL" id="UINC01026437">
    <property type="protein sequence ID" value="SVB03881.1"/>
    <property type="molecule type" value="Genomic_DNA"/>
</dbReference>
<evidence type="ECO:0000256" key="8">
    <source>
        <dbReference type="ARBA" id="ARBA00039149"/>
    </source>
</evidence>
<keyword evidence="4" id="KW-0547">Nucleotide-binding</keyword>
<evidence type="ECO:0000256" key="1">
    <source>
        <dbReference type="ARBA" id="ARBA00005061"/>
    </source>
</evidence>
<evidence type="ECO:0000256" key="9">
    <source>
        <dbReference type="ARBA" id="ARBA00047890"/>
    </source>
</evidence>
<comment type="similarity">
    <text evidence="7">Belongs to the QueC family.</text>
</comment>
<dbReference type="InterPro" id="IPR014729">
    <property type="entry name" value="Rossmann-like_a/b/a_fold"/>
</dbReference>
<gene>
    <name evidence="10" type="ORF">METZ01_LOCUS156735</name>
</gene>
<dbReference type="GO" id="GO:0016874">
    <property type="term" value="F:ligase activity"/>
    <property type="evidence" value="ECO:0007669"/>
    <property type="project" value="UniProtKB-KW"/>
</dbReference>
<evidence type="ECO:0000256" key="5">
    <source>
        <dbReference type="ARBA" id="ARBA00022833"/>
    </source>
</evidence>
<evidence type="ECO:0000256" key="7">
    <source>
        <dbReference type="ARBA" id="ARBA00037993"/>
    </source>
</evidence>
<comment type="pathway">
    <text evidence="1">Purine metabolism; 7-cyano-7-deazaguanine biosynthesis.</text>
</comment>
<dbReference type="Gene3D" id="3.40.50.620">
    <property type="entry name" value="HUPs"/>
    <property type="match status" value="1"/>
</dbReference>
<dbReference type="InterPro" id="IPR018317">
    <property type="entry name" value="QueC"/>
</dbReference>
<protein>
    <recommendedName>
        <fullName evidence="8">7-cyano-7-deazaguanine synthase</fullName>
        <ecNumber evidence="8">6.3.4.20</ecNumber>
    </recommendedName>
</protein>
<evidence type="ECO:0000256" key="4">
    <source>
        <dbReference type="ARBA" id="ARBA00022741"/>
    </source>
</evidence>
<comment type="catalytic activity">
    <reaction evidence="9">
        <text>7-carboxy-7-carbaguanine + NH4(+) + 2 ATP = 7-cyano-7-carbaguanine + 2 AMP + 2 diphosphate + 2 H(+)</text>
        <dbReference type="Rhea" id="RHEA:27982"/>
        <dbReference type="ChEBI" id="CHEBI:15378"/>
        <dbReference type="ChEBI" id="CHEBI:28938"/>
        <dbReference type="ChEBI" id="CHEBI:30616"/>
        <dbReference type="ChEBI" id="CHEBI:33019"/>
        <dbReference type="ChEBI" id="CHEBI:45075"/>
        <dbReference type="ChEBI" id="CHEBI:61036"/>
        <dbReference type="ChEBI" id="CHEBI:456215"/>
        <dbReference type="EC" id="6.3.4.20"/>
    </reaction>
</comment>
<dbReference type="GO" id="GO:0005524">
    <property type="term" value="F:ATP binding"/>
    <property type="evidence" value="ECO:0007669"/>
    <property type="project" value="UniProtKB-KW"/>
</dbReference>
<name>A0A382ARG6_9ZZZZ</name>
<dbReference type="SUPFAM" id="SSF52402">
    <property type="entry name" value="Adenine nucleotide alpha hydrolases-like"/>
    <property type="match status" value="1"/>
</dbReference>
<dbReference type="PANTHER" id="PTHR42914">
    <property type="entry name" value="7-CYANO-7-DEAZAGUANINE SYNTHASE"/>
    <property type="match status" value="1"/>
</dbReference>
<evidence type="ECO:0000256" key="6">
    <source>
        <dbReference type="ARBA" id="ARBA00022840"/>
    </source>
</evidence>
<dbReference type="Pfam" id="PF06508">
    <property type="entry name" value="QueC"/>
    <property type="match status" value="1"/>
</dbReference>
<accession>A0A382ARG6</accession>
<reference evidence="10" key="1">
    <citation type="submission" date="2018-05" db="EMBL/GenBank/DDBJ databases">
        <authorList>
            <person name="Lanie J.A."/>
            <person name="Ng W.-L."/>
            <person name="Kazmierczak K.M."/>
            <person name="Andrzejewski T.M."/>
            <person name="Davidsen T.M."/>
            <person name="Wayne K.J."/>
            <person name="Tettelin H."/>
            <person name="Glass J.I."/>
            <person name="Rusch D."/>
            <person name="Podicherti R."/>
            <person name="Tsui H.-C.T."/>
            <person name="Winkler M.E."/>
        </authorList>
    </citation>
    <scope>NUCLEOTIDE SEQUENCE</scope>
</reference>